<accession>A0A290XGH8</accession>
<gene>
    <name evidence="1" type="ORF">CNR27_13120</name>
</gene>
<evidence type="ECO:0008006" key="3">
    <source>
        <dbReference type="Google" id="ProtNLM"/>
    </source>
</evidence>
<proteinExistence type="predicted"/>
<dbReference type="RefSeq" id="WP_096299436.1">
    <property type="nucleotide sequence ID" value="NZ_CP023406.1"/>
</dbReference>
<evidence type="ECO:0000313" key="2">
    <source>
        <dbReference type="Proteomes" id="UP000218968"/>
    </source>
</evidence>
<evidence type="ECO:0000313" key="1">
    <source>
        <dbReference type="EMBL" id="ATD68254.1"/>
    </source>
</evidence>
<dbReference type="KEGG" id="lum:CNR27_13120"/>
<sequence>MVDTHDVLAAIGPRPTLVVSGTEDKYSRDAGQVVARVAGDFITELRVERGYALDQGRFDAIVEWIVGGVSHQ</sequence>
<dbReference type="Proteomes" id="UP000218968">
    <property type="component" value="Chromosome"/>
</dbReference>
<dbReference type="OrthoDB" id="262125at2"/>
<organism evidence="1 2">
    <name type="scientific">Luteimonas chenhongjianii</name>
    <dbReference type="NCBI Taxonomy" id="2006110"/>
    <lineage>
        <taxon>Bacteria</taxon>
        <taxon>Pseudomonadati</taxon>
        <taxon>Pseudomonadota</taxon>
        <taxon>Gammaproteobacteria</taxon>
        <taxon>Lysobacterales</taxon>
        <taxon>Lysobacteraceae</taxon>
        <taxon>Luteimonas</taxon>
    </lineage>
</organism>
<protein>
    <recommendedName>
        <fullName evidence="3">Alpha/beta hydrolase</fullName>
    </recommendedName>
</protein>
<dbReference type="EMBL" id="CP023406">
    <property type="protein sequence ID" value="ATD68254.1"/>
    <property type="molecule type" value="Genomic_DNA"/>
</dbReference>
<dbReference type="AlphaFoldDB" id="A0A290XGH8"/>
<name>A0A290XGH8_9GAMM</name>
<reference evidence="2" key="1">
    <citation type="submission" date="2017-09" db="EMBL/GenBank/DDBJ databases">
        <title>Luteimonas liuhanmingii sp.nov., isolated from the intestinal contents of Tibetan Plateau Pika in Yushu, Qinghai Province, China.</title>
        <authorList>
            <person name="Gui Z."/>
        </authorList>
    </citation>
    <scope>NUCLEOTIDE SEQUENCE [LARGE SCALE GENOMIC DNA]</scope>
    <source>
        <strain evidence="2">100111</strain>
    </source>
</reference>
<keyword evidence="2" id="KW-1185">Reference proteome</keyword>